<dbReference type="PROSITE" id="PS50853">
    <property type="entry name" value="FN3"/>
    <property type="match status" value="1"/>
</dbReference>
<dbReference type="STRING" id="690850.Desaf_0923"/>
<evidence type="ECO:0000256" key="1">
    <source>
        <dbReference type="SAM" id="SignalP"/>
    </source>
</evidence>
<evidence type="ECO:0000259" key="2">
    <source>
        <dbReference type="PROSITE" id="PS50853"/>
    </source>
</evidence>
<dbReference type="Pfam" id="PF00041">
    <property type="entry name" value="fn3"/>
    <property type="match status" value="1"/>
</dbReference>
<dbReference type="Proteomes" id="UP000007844">
    <property type="component" value="Chromosome"/>
</dbReference>
<evidence type="ECO:0000313" key="4">
    <source>
        <dbReference type="Proteomes" id="UP000007844"/>
    </source>
</evidence>
<dbReference type="Gene3D" id="2.60.40.10">
    <property type="entry name" value="Immunoglobulins"/>
    <property type="match status" value="1"/>
</dbReference>
<dbReference type="KEGG" id="daf:Desaf_0923"/>
<feature type="signal peptide" evidence="1">
    <location>
        <begin position="1"/>
        <end position="37"/>
    </location>
</feature>
<name>F3YV21_DESAF</name>
<keyword evidence="4" id="KW-1185">Reference proteome</keyword>
<sequence length="131" mass="13967" precursor="true">MSILRLTQCIPGLTLRRLAAVCAVMLVMLTAATGAQAAQITLRWNASPEQDVAGYTVHFGTRSGQYDQSMDVGKAQRATISDLEPGTTYYFTATAYDSYGFASNPSEEIVFTAGQTADGTGGNASRLLILF</sequence>
<proteinExistence type="predicted"/>
<gene>
    <name evidence="3" type="ORF">Desaf_0923</name>
</gene>
<dbReference type="eggNOG" id="COG4733">
    <property type="taxonomic scope" value="Bacteria"/>
</dbReference>
<protein>
    <submittedName>
        <fullName evidence="3">Fibronectin type III domain protein</fullName>
    </submittedName>
</protein>
<dbReference type="InterPro" id="IPR036116">
    <property type="entry name" value="FN3_sf"/>
</dbReference>
<dbReference type="RefSeq" id="WP_014259089.1">
    <property type="nucleotide sequence ID" value="NC_016629.1"/>
</dbReference>
<evidence type="ECO:0000313" key="3">
    <source>
        <dbReference type="EMBL" id="EGJ49271.1"/>
    </source>
</evidence>
<reference evidence="3 4" key="1">
    <citation type="journal article" date="2011" name="J. Bacteriol.">
        <title>Genome sequence of the mercury-methylating and pleomorphic Desulfovibrio africanus Strain Walvis Bay.</title>
        <authorList>
            <person name="Brown S.D."/>
            <person name="Wall J.D."/>
            <person name="Kucken A.M."/>
            <person name="Gilmour C.C."/>
            <person name="Podar M."/>
            <person name="Brandt C.C."/>
            <person name="Teshima H."/>
            <person name="Detter J.C."/>
            <person name="Han C.S."/>
            <person name="Land M.L."/>
            <person name="Lucas S."/>
            <person name="Han J."/>
            <person name="Pennacchio L."/>
            <person name="Nolan M."/>
            <person name="Pitluck S."/>
            <person name="Woyke T."/>
            <person name="Goodwin L."/>
            <person name="Palumbo A.V."/>
            <person name="Elias D.A."/>
        </authorList>
    </citation>
    <scope>NUCLEOTIDE SEQUENCE [LARGE SCALE GENOMIC DNA]</scope>
    <source>
        <strain evidence="3 4">Walvis Bay</strain>
    </source>
</reference>
<dbReference type="InterPro" id="IPR003961">
    <property type="entry name" value="FN3_dom"/>
</dbReference>
<accession>F3YV21</accession>
<keyword evidence="1" id="KW-0732">Signal</keyword>
<feature type="domain" description="Fibronectin type-III" evidence="2">
    <location>
        <begin position="23"/>
        <end position="116"/>
    </location>
</feature>
<dbReference type="CDD" id="cd00063">
    <property type="entry name" value="FN3"/>
    <property type="match status" value="1"/>
</dbReference>
<dbReference type="InterPro" id="IPR013783">
    <property type="entry name" value="Ig-like_fold"/>
</dbReference>
<dbReference type="SUPFAM" id="SSF49265">
    <property type="entry name" value="Fibronectin type III"/>
    <property type="match status" value="1"/>
</dbReference>
<feature type="chain" id="PRO_5003307928" evidence="1">
    <location>
        <begin position="38"/>
        <end position="131"/>
    </location>
</feature>
<dbReference type="AlphaFoldDB" id="F3YV21"/>
<dbReference type="HOGENOM" id="CLU_1924159_0_0_7"/>
<organism evidence="3 4">
    <name type="scientific">Desulfocurvibacter africanus subsp. africanus str. Walvis Bay</name>
    <dbReference type="NCBI Taxonomy" id="690850"/>
    <lineage>
        <taxon>Bacteria</taxon>
        <taxon>Pseudomonadati</taxon>
        <taxon>Thermodesulfobacteriota</taxon>
        <taxon>Desulfovibrionia</taxon>
        <taxon>Desulfovibrionales</taxon>
        <taxon>Desulfovibrionaceae</taxon>
        <taxon>Desulfocurvibacter</taxon>
    </lineage>
</organism>
<dbReference type="EMBL" id="CP003221">
    <property type="protein sequence ID" value="EGJ49271.1"/>
    <property type="molecule type" value="Genomic_DNA"/>
</dbReference>